<dbReference type="RefSeq" id="WP_172167337.1">
    <property type="nucleotide sequence ID" value="NZ_WOEZ01000100.1"/>
</dbReference>
<evidence type="ECO:0000313" key="2">
    <source>
        <dbReference type="Proteomes" id="UP000655523"/>
    </source>
</evidence>
<comment type="caution">
    <text evidence="1">The sequence shown here is derived from an EMBL/GenBank/DDBJ whole genome shotgun (WGS) entry which is preliminary data.</text>
</comment>
<keyword evidence="2" id="KW-1185">Reference proteome</keyword>
<reference evidence="1 2" key="1">
    <citation type="submission" date="2019-11" db="EMBL/GenBank/DDBJ databases">
        <title>Metabolism of dissolved organic matter in forest soils.</title>
        <authorList>
            <person name="Cyle K.T."/>
            <person name="Wilhelm R.C."/>
            <person name="Martinez C.E."/>
        </authorList>
    </citation>
    <scope>NUCLEOTIDE SEQUENCE [LARGE SCALE GENOMIC DNA]</scope>
    <source>
        <strain evidence="1 2">5N</strain>
    </source>
</reference>
<dbReference type="Proteomes" id="UP000655523">
    <property type="component" value="Unassembled WGS sequence"/>
</dbReference>
<accession>A0A972SKG8</accession>
<sequence>MNTFGGEHKPERTFHNMAVRVVTILSSHFVNSIAEKTAENFENEILIPMLEEDSISGERMYNEIKTQSATRPVANPETAAMLVACAYYAQSLKASRDNDLSLAWSYMADACYWAGVIQPIQTIYQLREDTIQATRTNDASNAGKASAKKKHGASIDEAFRLAREMRPKEKGWKSRLHAARTIKNEVRAFSIRNKDSTIPLSEHEVETTVFKWLKAMPDAAELFPLKAEKSS</sequence>
<dbReference type="EMBL" id="WOEZ01000100">
    <property type="protein sequence ID" value="NPT56725.1"/>
    <property type="molecule type" value="Genomic_DNA"/>
</dbReference>
<protein>
    <submittedName>
        <fullName evidence="1">Uncharacterized protein</fullName>
    </submittedName>
</protein>
<evidence type="ECO:0000313" key="1">
    <source>
        <dbReference type="EMBL" id="NPT56725.1"/>
    </source>
</evidence>
<organism evidence="1 2">
    <name type="scientific">Paraburkholderia elongata</name>
    <dbReference type="NCBI Taxonomy" id="2675747"/>
    <lineage>
        <taxon>Bacteria</taxon>
        <taxon>Pseudomonadati</taxon>
        <taxon>Pseudomonadota</taxon>
        <taxon>Betaproteobacteria</taxon>
        <taxon>Burkholderiales</taxon>
        <taxon>Burkholderiaceae</taxon>
        <taxon>Paraburkholderia</taxon>
    </lineage>
</organism>
<proteinExistence type="predicted"/>
<name>A0A972SKG8_9BURK</name>
<gene>
    <name evidence="1" type="ORF">GNZ13_19575</name>
</gene>
<dbReference type="AlphaFoldDB" id="A0A972SKG8"/>